<dbReference type="EMBL" id="JAVXUP010001814">
    <property type="protein sequence ID" value="KAK3007886.1"/>
    <property type="molecule type" value="Genomic_DNA"/>
</dbReference>
<dbReference type="InterPro" id="IPR017441">
    <property type="entry name" value="Protein_kinase_ATP_BS"/>
</dbReference>
<evidence type="ECO:0000313" key="6">
    <source>
        <dbReference type="Proteomes" id="UP001188597"/>
    </source>
</evidence>
<evidence type="ECO:0000256" key="1">
    <source>
        <dbReference type="ARBA" id="ARBA00022741"/>
    </source>
</evidence>
<dbReference type="InterPro" id="IPR020635">
    <property type="entry name" value="Tyr_kinase_cat_dom"/>
</dbReference>
<dbReference type="GO" id="GO:0004713">
    <property type="term" value="F:protein tyrosine kinase activity"/>
    <property type="evidence" value="ECO:0007669"/>
    <property type="project" value="InterPro"/>
</dbReference>
<sequence>MPRSLLHRDHWISPQDQRESCQDCQNPHFVQKLNPGNAWNHAKTLILSSDINLGMPRVMPRPSFTAVVGSQHQDYLKSCQDCHSPWPLDLSRLSLTLVAGSVLSDHQKPPQDLLSLGSSSVITFSLGELKTYTQNFSERNMVGSGGFSQVYKGLITGRAEGDLNGKEVAIKVSFSMAEVTHLPKFSHPKIIQLIGKCETTKRFILVYPLMRRGNVQENLAAQCKSPITSEARENGDIYSPYAYILKIYGIDMGGSESTDSLFKPCLPNTGMSKCFIALAESLFDGSRWIVGFDALDWNKSLRIMRGSASALRELHSQSPSLIFRDFKPDNIMLTADFTPVLCDFGTVMPEGVGCDAGTLGYTNPLTIQYGYIFNSVARKSTEQKTSKTIFSHPKASFHNQATIVPTRLVRASAYCHVDPSLDYTLRT</sequence>
<dbReference type="Pfam" id="PF07714">
    <property type="entry name" value="PK_Tyr_Ser-Thr"/>
    <property type="match status" value="1"/>
</dbReference>
<accession>A0AA88VFE6</accession>
<feature type="domain" description="Protein kinase" evidence="4">
    <location>
        <begin position="136"/>
        <end position="427"/>
    </location>
</feature>
<protein>
    <recommendedName>
        <fullName evidence="4">Protein kinase domain-containing protein</fullName>
    </recommendedName>
</protein>
<proteinExistence type="predicted"/>
<reference evidence="5" key="1">
    <citation type="submission" date="2022-12" db="EMBL/GenBank/DDBJ databases">
        <title>Draft genome assemblies for two species of Escallonia (Escalloniales).</title>
        <authorList>
            <person name="Chanderbali A."/>
            <person name="Dervinis C."/>
            <person name="Anghel I."/>
            <person name="Soltis D."/>
            <person name="Soltis P."/>
            <person name="Zapata F."/>
        </authorList>
    </citation>
    <scope>NUCLEOTIDE SEQUENCE</scope>
    <source>
        <strain evidence="5">UCBG64.0493</strain>
        <tissue evidence="5">Leaf</tissue>
    </source>
</reference>
<dbReference type="SUPFAM" id="SSF56112">
    <property type="entry name" value="Protein kinase-like (PK-like)"/>
    <property type="match status" value="1"/>
</dbReference>
<dbReference type="PROSITE" id="PS00107">
    <property type="entry name" value="PROTEIN_KINASE_ATP"/>
    <property type="match status" value="1"/>
</dbReference>
<dbReference type="GO" id="GO:0005524">
    <property type="term" value="F:ATP binding"/>
    <property type="evidence" value="ECO:0007669"/>
    <property type="project" value="UniProtKB-UniRule"/>
</dbReference>
<dbReference type="SMART" id="SM00219">
    <property type="entry name" value="TyrKc"/>
    <property type="match status" value="1"/>
</dbReference>
<dbReference type="Proteomes" id="UP001188597">
    <property type="component" value="Unassembled WGS sequence"/>
</dbReference>
<evidence type="ECO:0000256" key="2">
    <source>
        <dbReference type="ARBA" id="ARBA00022840"/>
    </source>
</evidence>
<organism evidence="5 6">
    <name type="scientific">Escallonia herrerae</name>
    <dbReference type="NCBI Taxonomy" id="1293975"/>
    <lineage>
        <taxon>Eukaryota</taxon>
        <taxon>Viridiplantae</taxon>
        <taxon>Streptophyta</taxon>
        <taxon>Embryophyta</taxon>
        <taxon>Tracheophyta</taxon>
        <taxon>Spermatophyta</taxon>
        <taxon>Magnoliopsida</taxon>
        <taxon>eudicotyledons</taxon>
        <taxon>Gunneridae</taxon>
        <taxon>Pentapetalae</taxon>
        <taxon>asterids</taxon>
        <taxon>campanulids</taxon>
        <taxon>Escalloniales</taxon>
        <taxon>Escalloniaceae</taxon>
        <taxon>Escallonia</taxon>
    </lineage>
</organism>
<gene>
    <name evidence="5" type="ORF">RJ639_013716</name>
</gene>
<keyword evidence="2 3" id="KW-0067">ATP-binding</keyword>
<dbReference type="PANTHER" id="PTHR27001:SF931">
    <property type="entry name" value="OS11G0664100 PROTEIN"/>
    <property type="match status" value="1"/>
</dbReference>
<evidence type="ECO:0000259" key="4">
    <source>
        <dbReference type="PROSITE" id="PS50011"/>
    </source>
</evidence>
<comment type="caution">
    <text evidence="5">The sequence shown here is derived from an EMBL/GenBank/DDBJ whole genome shotgun (WGS) entry which is preliminary data.</text>
</comment>
<dbReference type="PROSITE" id="PS50011">
    <property type="entry name" value="PROTEIN_KINASE_DOM"/>
    <property type="match status" value="1"/>
</dbReference>
<dbReference type="PANTHER" id="PTHR27001">
    <property type="entry name" value="OS01G0253100 PROTEIN"/>
    <property type="match status" value="1"/>
</dbReference>
<dbReference type="Gene3D" id="1.10.510.10">
    <property type="entry name" value="Transferase(Phosphotransferase) domain 1"/>
    <property type="match status" value="1"/>
</dbReference>
<dbReference type="GO" id="GO:0005886">
    <property type="term" value="C:plasma membrane"/>
    <property type="evidence" value="ECO:0007669"/>
    <property type="project" value="TreeGrafter"/>
</dbReference>
<dbReference type="InterPro" id="IPR000719">
    <property type="entry name" value="Prot_kinase_dom"/>
</dbReference>
<keyword evidence="6" id="KW-1185">Reference proteome</keyword>
<dbReference type="InterPro" id="IPR036280">
    <property type="entry name" value="Multihaem_cyt_sf"/>
</dbReference>
<dbReference type="InterPro" id="IPR001245">
    <property type="entry name" value="Ser-Thr/Tyr_kinase_cat_dom"/>
</dbReference>
<name>A0AA88VFE6_9ASTE</name>
<dbReference type="InterPro" id="IPR011009">
    <property type="entry name" value="Kinase-like_dom_sf"/>
</dbReference>
<dbReference type="AlphaFoldDB" id="A0AA88VFE6"/>
<keyword evidence="1 3" id="KW-0547">Nucleotide-binding</keyword>
<evidence type="ECO:0000256" key="3">
    <source>
        <dbReference type="PROSITE-ProRule" id="PRU10141"/>
    </source>
</evidence>
<dbReference type="SUPFAM" id="SSF48695">
    <property type="entry name" value="Multiheme cytochromes"/>
    <property type="match status" value="1"/>
</dbReference>
<evidence type="ECO:0000313" key="5">
    <source>
        <dbReference type="EMBL" id="KAK3007886.1"/>
    </source>
</evidence>
<feature type="binding site" evidence="3">
    <location>
        <position position="171"/>
    </location>
    <ligand>
        <name>ATP</name>
        <dbReference type="ChEBI" id="CHEBI:30616"/>
    </ligand>
</feature>
<dbReference type="Gene3D" id="3.30.200.20">
    <property type="entry name" value="Phosphorylase Kinase, domain 1"/>
    <property type="match status" value="1"/>
</dbReference>